<evidence type="ECO:0000256" key="5">
    <source>
        <dbReference type="ARBA" id="ARBA00022989"/>
    </source>
</evidence>
<keyword evidence="10" id="KW-1185">Reference proteome</keyword>
<dbReference type="Proteomes" id="UP000551758">
    <property type="component" value="Unassembled WGS sequence"/>
</dbReference>
<keyword evidence="5 8" id="KW-1133">Transmembrane helix</keyword>
<comment type="caution">
    <text evidence="9">The sequence shown here is derived from an EMBL/GenBank/DDBJ whole genome shotgun (WGS) entry which is preliminary data.</text>
</comment>
<keyword evidence="2" id="KW-0716">Sensory transduction</keyword>
<reference evidence="9 10" key="1">
    <citation type="journal article" date="2020" name="Mol. Biol. Evol.">
        <title>Interspecific Gene Flow and the Evolution of Specialization in Black and White Rhinoceros.</title>
        <authorList>
            <person name="Moodley Y."/>
            <person name="Westbury M.V."/>
            <person name="Russo I.M."/>
            <person name="Gopalakrishnan S."/>
            <person name="Rakotoarivelo A."/>
            <person name="Olsen R.A."/>
            <person name="Prost S."/>
            <person name="Tunstall T."/>
            <person name="Ryder O.A."/>
            <person name="Dalen L."/>
            <person name="Bruford M.W."/>
        </authorList>
    </citation>
    <scope>NUCLEOTIDE SEQUENCE [LARGE SCALE GENOMIC DNA]</scope>
    <source>
        <strain evidence="9">SBR-YM</strain>
        <tissue evidence="9">Skin</tissue>
    </source>
</reference>
<gene>
    <name evidence="9" type="ORF">HPG69_006215</name>
</gene>
<dbReference type="Gene3D" id="1.20.1070.10">
    <property type="entry name" value="Rhodopsin 7-helix transmembrane proteins"/>
    <property type="match status" value="1"/>
</dbReference>
<accession>A0A7J7F295</accession>
<evidence type="ECO:0000313" key="9">
    <source>
        <dbReference type="EMBL" id="KAF5922101.1"/>
    </source>
</evidence>
<feature type="transmembrane region" description="Helical" evidence="8">
    <location>
        <begin position="23"/>
        <end position="46"/>
    </location>
</feature>
<dbReference type="GO" id="GO:0004984">
    <property type="term" value="F:olfactory receptor activity"/>
    <property type="evidence" value="ECO:0007669"/>
    <property type="project" value="InterPro"/>
</dbReference>
<dbReference type="PANTHER" id="PTHR26450">
    <property type="entry name" value="OLFACTORY RECEPTOR 56B1-RELATED"/>
    <property type="match status" value="1"/>
</dbReference>
<keyword evidence="4" id="KW-0552">Olfaction</keyword>
<organism evidence="9 10">
    <name type="scientific">Diceros bicornis minor</name>
    <name type="common">South-central black rhinoceros</name>
    <dbReference type="NCBI Taxonomy" id="77932"/>
    <lineage>
        <taxon>Eukaryota</taxon>
        <taxon>Metazoa</taxon>
        <taxon>Chordata</taxon>
        <taxon>Craniata</taxon>
        <taxon>Vertebrata</taxon>
        <taxon>Euteleostomi</taxon>
        <taxon>Mammalia</taxon>
        <taxon>Eutheria</taxon>
        <taxon>Laurasiatheria</taxon>
        <taxon>Perissodactyla</taxon>
        <taxon>Rhinocerotidae</taxon>
        <taxon>Diceros</taxon>
    </lineage>
</organism>
<dbReference type="InterPro" id="IPR000725">
    <property type="entry name" value="Olfact_rcpt"/>
</dbReference>
<dbReference type="InterPro" id="IPR050402">
    <property type="entry name" value="OR51/52/56-like"/>
</dbReference>
<dbReference type="AlphaFoldDB" id="A0A7J7F295"/>
<evidence type="ECO:0000256" key="3">
    <source>
        <dbReference type="ARBA" id="ARBA00022692"/>
    </source>
</evidence>
<dbReference type="EMBL" id="JACDTQ010001533">
    <property type="protein sequence ID" value="KAF5922101.1"/>
    <property type="molecule type" value="Genomic_DNA"/>
</dbReference>
<comment type="subcellular location">
    <subcellularLocation>
        <location evidence="1">Membrane</location>
        <topology evidence="1">Multi-pass membrane protein</topology>
    </subcellularLocation>
</comment>
<dbReference type="GO" id="GO:0005886">
    <property type="term" value="C:plasma membrane"/>
    <property type="evidence" value="ECO:0007669"/>
    <property type="project" value="TreeGrafter"/>
</dbReference>
<protein>
    <submittedName>
        <fullName evidence="9">Uncharacterized protein</fullName>
    </submittedName>
</protein>
<evidence type="ECO:0000313" key="10">
    <source>
        <dbReference type="Proteomes" id="UP000551758"/>
    </source>
</evidence>
<name>A0A7J7F295_DICBM</name>
<dbReference type="GO" id="GO:0007186">
    <property type="term" value="P:G protein-coupled receptor signaling pathway"/>
    <property type="evidence" value="ECO:0007669"/>
    <property type="project" value="InterPro"/>
</dbReference>
<evidence type="ECO:0000256" key="8">
    <source>
        <dbReference type="SAM" id="Phobius"/>
    </source>
</evidence>
<keyword evidence="3 8" id="KW-0812">Transmembrane</keyword>
<evidence type="ECO:0000256" key="6">
    <source>
        <dbReference type="ARBA" id="ARBA00023136"/>
    </source>
</evidence>
<evidence type="ECO:0000256" key="4">
    <source>
        <dbReference type="ARBA" id="ARBA00022725"/>
    </source>
</evidence>
<keyword evidence="7" id="KW-0807">Transducer</keyword>
<dbReference type="Pfam" id="PF13853">
    <property type="entry name" value="7tm_4"/>
    <property type="match status" value="1"/>
</dbReference>
<dbReference type="SUPFAM" id="SSF81321">
    <property type="entry name" value="Family A G protein-coupled receptor-like"/>
    <property type="match status" value="1"/>
</dbReference>
<dbReference type="PANTHER" id="PTHR26450:SF59">
    <property type="entry name" value="OLFACTORY RECEPTOR"/>
    <property type="match status" value="1"/>
</dbReference>
<keyword evidence="6 8" id="KW-0472">Membrane</keyword>
<evidence type="ECO:0000256" key="2">
    <source>
        <dbReference type="ARBA" id="ARBA00022606"/>
    </source>
</evidence>
<evidence type="ECO:0000256" key="7">
    <source>
        <dbReference type="ARBA" id="ARBA00023224"/>
    </source>
</evidence>
<evidence type="ECO:0000256" key="1">
    <source>
        <dbReference type="ARBA" id="ARBA00004141"/>
    </source>
</evidence>
<sequence length="96" mass="10849">MAFDHYIAICIPLRYTTILTTPMVIKMGLFGVTRAILLVLPGPLLIKRLPYYTNYVINHAYFFRLSSQNARFKTLGPVLTTSALYLSLTHLHCSAS</sequence>
<proteinExistence type="predicted"/>